<dbReference type="AlphaFoldDB" id="A0A0C7N8M8"/>
<dbReference type="GeneID" id="34686387"/>
<sequence length="151" mass="16421">MNFFTNITKYILMMTCMPLAKAIVTVGVSSDADTMIQVRNLANCLDRAGILCSLGLSADGTITVRPLSGNITLEPTGVTSVQRCLANVTGIQVEVYSHRSAQEIMDDDWALFDELYLVNGNSNHAAETTYVSNDTITNLEPRNLVVSNCRA</sequence>
<name>A0A0C7N8M8_9SACH</name>
<keyword evidence="3" id="KW-1185">Reference proteome</keyword>
<dbReference type="HOGENOM" id="CLU_1731794_0_0_1"/>
<evidence type="ECO:0000313" key="3">
    <source>
        <dbReference type="Proteomes" id="UP000054304"/>
    </source>
</evidence>
<protein>
    <submittedName>
        <fullName evidence="2">LALA0S06e06502g1_1</fullName>
    </submittedName>
</protein>
<dbReference type="Proteomes" id="UP000054304">
    <property type="component" value="Unassembled WGS sequence"/>
</dbReference>
<accession>A0A0C7N8M8</accession>
<gene>
    <name evidence="2" type="ORF">LALA0_S06e06502g</name>
</gene>
<keyword evidence="1" id="KW-0732">Signal</keyword>
<feature type="signal peptide" evidence="1">
    <location>
        <begin position="1"/>
        <end position="22"/>
    </location>
</feature>
<reference evidence="2 3" key="1">
    <citation type="submission" date="2014-12" db="EMBL/GenBank/DDBJ databases">
        <authorList>
            <person name="Neuveglise Cecile"/>
        </authorList>
    </citation>
    <scope>NUCLEOTIDE SEQUENCE [LARGE SCALE GENOMIC DNA]</scope>
    <source>
        <strain evidence="2 3">CBS 12615</strain>
    </source>
</reference>
<dbReference type="EMBL" id="LN736365">
    <property type="protein sequence ID" value="CEP62904.1"/>
    <property type="molecule type" value="Genomic_DNA"/>
</dbReference>
<proteinExistence type="predicted"/>
<dbReference type="RefSeq" id="XP_022629126.1">
    <property type="nucleotide sequence ID" value="XM_022771976.1"/>
</dbReference>
<evidence type="ECO:0000256" key="1">
    <source>
        <dbReference type="SAM" id="SignalP"/>
    </source>
</evidence>
<organism evidence="2 3">
    <name type="scientific">Lachancea lanzarotensis</name>
    <dbReference type="NCBI Taxonomy" id="1245769"/>
    <lineage>
        <taxon>Eukaryota</taxon>
        <taxon>Fungi</taxon>
        <taxon>Dikarya</taxon>
        <taxon>Ascomycota</taxon>
        <taxon>Saccharomycotina</taxon>
        <taxon>Saccharomycetes</taxon>
        <taxon>Saccharomycetales</taxon>
        <taxon>Saccharomycetaceae</taxon>
        <taxon>Lachancea</taxon>
    </lineage>
</organism>
<feature type="chain" id="PRO_5002195563" evidence="1">
    <location>
        <begin position="23"/>
        <end position="151"/>
    </location>
</feature>
<evidence type="ECO:0000313" key="2">
    <source>
        <dbReference type="EMBL" id="CEP62904.1"/>
    </source>
</evidence>